<dbReference type="Gene3D" id="1.20.1250.20">
    <property type="entry name" value="MFS general substrate transporter like domains"/>
    <property type="match status" value="2"/>
</dbReference>
<sequence>MPASPTDEKAPPSPTAKPFASLDASAPITIADKEVAPALTTSLRDADEALAFLSNHPRAAAIAAEGAAILEDEGARKRLLRKIDWTITPLLAGTYFLQFLDKNTLSYTSVMGIRKDTGLKGQEYSHVSMLFYIGFLATEFPTQYLAQRVSRLGLYLGTNIVLWGIVLCCHAATSSFAGLAVCRTLLGVFEACVAPILVLIIAMWYRKEEQGTRVSWFYVCNSVTKIFGGLVAGTQNNHVKKDQIIEAFSDLRVWLIFLSVMLSSIPNGGLSNFNNILLTTFGYTDQQALILDAPNGAIGIVFVLGAGYLSDRWNDRSTVMLICIVPTILAAALMYGFVGEDGTPHNKAALLAASFLSGTFGAGFMINLAWNASNIAGHSKKVTVNALTLVAFCTGNILGTQTFQSKEAPGYDSGKISIMACLSASCLVVVALRMYNGRLNKKKEAELAAMEPEEREALREKMAFADETDRRNPFFRYTH</sequence>
<gene>
    <name evidence="8" type="ORF">UCRNP2_4075</name>
</gene>
<dbReference type="OMA" id="MNGLTQV"/>
<evidence type="ECO:0000256" key="1">
    <source>
        <dbReference type="ARBA" id="ARBA00004141"/>
    </source>
</evidence>
<dbReference type="PANTHER" id="PTHR43791:SF63">
    <property type="entry name" value="HIGH AFFINITY CYSTEINE TRANSPORTER"/>
    <property type="match status" value="1"/>
</dbReference>
<accession>R1EMZ3</accession>
<feature type="region of interest" description="Disordered" evidence="6">
    <location>
        <begin position="1"/>
        <end position="20"/>
    </location>
</feature>
<dbReference type="SUPFAM" id="SSF103473">
    <property type="entry name" value="MFS general substrate transporter"/>
    <property type="match status" value="1"/>
</dbReference>
<keyword evidence="2" id="KW-0813">Transport</keyword>
<feature type="transmembrane region" description="Helical" evidence="7">
    <location>
        <begin position="289"/>
        <end position="309"/>
    </location>
</feature>
<evidence type="ECO:0000256" key="7">
    <source>
        <dbReference type="SAM" id="Phobius"/>
    </source>
</evidence>
<proteinExistence type="predicted"/>
<dbReference type="GO" id="GO:0022857">
    <property type="term" value="F:transmembrane transporter activity"/>
    <property type="evidence" value="ECO:0007669"/>
    <property type="project" value="InterPro"/>
</dbReference>
<organism evidence="8 9">
    <name type="scientific">Botryosphaeria parva (strain UCR-NP2)</name>
    <name type="common">Grapevine canker fungus</name>
    <name type="synonym">Neofusicoccum parvum</name>
    <dbReference type="NCBI Taxonomy" id="1287680"/>
    <lineage>
        <taxon>Eukaryota</taxon>
        <taxon>Fungi</taxon>
        <taxon>Dikarya</taxon>
        <taxon>Ascomycota</taxon>
        <taxon>Pezizomycotina</taxon>
        <taxon>Dothideomycetes</taxon>
        <taxon>Dothideomycetes incertae sedis</taxon>
        <taxon>Botryosphaeriales</taxon>
        <taxon>Botryosphaeriaceae</taxon>
        <taxon>Neofusicoccum</taxon>
    </lineage>
</organism>
<protein>
    <submittedName>
        <fullName evidence="8">Putative mfs general substrate transporter protein</fullName>
    </submittedName>
</protein>
<feature type="transmembrane region" description="Helical" evidence="7">
    <location>
        <begin position="382"/>
        <end position="404"/>
    </location>
</feature>
<feature type="transmembrane region" description="Helical" evidence="7">
    <location>
        <begin position="185"/>
        <end position="205"/>
    </location>
</feature>
<dbReference type="GO" id="GO:0016020">
    <property type="term" value="C:membrane"/>
    <property type="evidence" value="ECO:0007669"/>
    <property type="project" value="UniProtKB-SubCell"/>
</dbReference>
<dbReference type="AlphaFoldDB" id="R1EMZ3"/>
<keyword evidence="5 7" id="KW-0472">Membrane</keyword>
<comment type="subcellular location">
    <subcellularLocation>
        <location evidence="1">Membrane</location>
        <topology evidence="1">Multi-pass membrane protein</topology>
    </subcellularLocation>
</comment>
<evidence type="ECO:0000256" key="5">
    <source>
        <dbReference type="ARBA" id="ARBA00023136"/>
    </source>
</evidence>
<evidence type="ECO:0000256" key="3">
    <source>
        <dbReference type="ARBA" id="ARBA00022692"/>
    </source>
</evidence>
<feature type="transmembrane region" description="Helical" evidence="7">
    <location>
        <begin position="318"/>
        <end position="338"/>
    </location>
</feature>
<evidence type="ECO:0000256" key="4">
    <source>
        <dbReference type="ARBA" id="ARBA00022989"/>
    </source>
</evidence>
<evidence type="ECO:0000313" key="8">
    <source>
        <dbReference type="EMBL" id="EOD49168.1"/>
    </source>
</evidence>
<feature type="transmembrane region" description="Helical" evidence="7">
    <location>
        <begin position="251"/>
        <end position="269"/>
    </location>
</feature>
<dbReference type="HOGENOM" id="CLU_001265_0_5_1"/>
<dbReference type="OrthoDB" id="6730379at2759"/>
<dbReference type="InterPro" id="IPR011701">
    <property type="entry name" value="MFS"/>
</dbReference>
<keyword evidence="3 7" id="KW-0812">Transmembrane</keyword>
<dbReference type="PANTHER" id="PTHR43791">
    <property type="entry name" value="PERMEASE-RELATED"/>
    <property type="match status" value="1"/>
</dbReference>
<feature type="transmembrane region" description="Helical" evidence="7">
    <location>
        <begin position="152"/>
        <end position="173"/>
    </location>
</feature>
<keyword evidence="4 7" id="KW-1133">Transmembrane helix</keyword>
<dbReference type="EMBL" id="KB916106">
    <property type="protein sequence ID" value="EOD49168.1"/>
    <property type="molecule type" value="Genomic_DNA"/>
</dbReference>
<dbReference type="InterPro" id="IPR036259">
    <property type="entry name" value="MFS_trans_sf"/>
</dbReference>
<evidence type="ECO:0000256" key="2">
    <source>
        <dbReference type="ARBA" id="ARBA00022448"/>
    </source>
</evidence>
<reference evidence="9" key="1">
    <citation type="journal article" date="2013" name="Genome Announc.">
        <title>Draft genome sequence of Neofusicoccum parvum isolate UCR-NP2, a fungal vascular pathogen associated with grapevine cankers.</title>
        <authorList>
            <person name="Blanco-Ulate B."/>
            <person name="Rolshausen P."/>
            <person name="Cantu D."/>
        </authorList>
    </citation>
    <scope>NUCLEOTIDE SEQUENCE [LARGE SCALE GENOMIC DNA]</scope>
    <source>
        <strain evidence="9">UCR-NP2</strain>
    </source>
</reference>
<feature type="compositionally biased region" description="Basic and acidic residues" evidence="6">
    <location>
        <begin position="1"/>
        <end position="10"/>
    </location>
</feature>
<feature type="transmembrane region" description="Helical" evidence="7">
    <location>
        <begin position="350"/>
        <end position="370"/>
    </location>
</feature>
<dbReference type="Pfam" id="PF07690">
    <property type="entry name" value="MFS_1"/>
    <property type="match status" value="2"/>
</dbReference>
<dbReference type="Proteomes" id="UP000013521">
    <property type="component" value="Unassembled WGS sequence"/>
</dbReference>
<evidence type="ECO:0000313" key="9">
    <source>
        <dbReference type="Proteomes" id="UP000013521"/>
    </source>
</evidence>
<feature type="transmembrane region" description="Helical" evidence="7">
    <location>
        <begin position="416"/>
        <end position="435"/>
    </location>
</feature>
<evidence type="ECO:0000256" key="6">
    <source>
        <dbReference type="SAM" id="MobiDB-lite"/>
    </source>
</evidence>
<dbReference type="eggNOG" id="KOG2533">
    <property type="taxonomic scope" value="Eukaryota"/>
</dbReference>
<name>R1EMZ3_BOTPV</name>
<dbReference type="KEGG" id="npa:UCRNP2_4075"/>